<keyword evidence="7 12" id="KW-0812">Transmembrane</keyword>
<dbReference type="Proteomes" id="UP001207654">
    <property type="component" value="Unassembled WGS sequence"/>
</dbReference>
<keyword evidence="4" id="KW-1003">Cell membrane</keyword>
<proteinExistence type="predicted"/>
<evidence type="ECO:0000256" key="10">
    <source>
        <dbReference type="ARBA" id="ARBA00023012"/>
    </source>
</evidence>
<dbReference type="InterPro" id="IPR005467">
    <property type="entry name" value="His_kinase_dom"/>
</dbReference>
<dbReference type="CDD" id="cd18773">
    <property type="entry name" value="PDC1_HK_sensor"/>
    <property type="match status" value="1"/>
</dbReference>
<keyword evidence="15" id="KW-0067">ATP-binding</keyword>
<dbReference type="InterPro" id="IPR003661">
    <property type="entry name" value="HisK_dim/P_dom"/>
</dbReference>
<evidence type="ECO:0000313" key="15">
    <source>
        <dbReference type="EMBL" id="MCY1073104.1"/>
    </source>
</evidence>
<dbReference type="EC" id="2.7.13.3" evidence="3"/>
<gene>
    <name evidence="15" type="ORF">OV287_01280</name>
</gene>
<feature type="transmembrane region" description="Helical" evidence="12">
    <location>
        <begin position="214"/>
        <end position="231"/>
    </location>
</feature>
<comment type="subcellular location">
    <subcellularLocation>
        <location evidence="2">Cell membrane</location>
        <topology evidence="2">Multi-pass membrane protein</topology>
    </subcellularLocation>
</comment>
<dbReference type="SMART" id="SM00304">
    <property type="entry name" value="HAMP"/>
    <property type="match status" value="1"/>
</dbReference>
<evidence type="ECO:0000259" key="14">
    <source>
        <dbReference type="PROSITE" id="PS50885"/>
    </source>
</evidence>
<evidence type="ECO:0000256" key="6">
    <source>
        <dbReference type="ARBA" id="ARBA00022679"/>
    </source>
</evidence>
<feature type="transmembrane region" description="Helical" evidence="12">
    <location>
        <begin position="189"/>
        <end position="208"/>
    </location>
</feature>
<feature type="transmembrane region" description="Helical" evidence="12">
    <location>
        <begin position="51"/>
        <end position="69"/>
    </location>
</feature>
<dbReference type="Pfam" id="PF02518">
    <property type="entry name" value="HATPase_c"/>
    <property type="match status" value="1"/>
</dbReference>
<keyword evidence="6" id="KW-0808">Transferase</keyword>
<evidence type="ECO:0000256" key="1">
    <source>
        <dbReference type="ARBA" id="ARBA00000085"/>
    </source>
</evidence>
<keyword evidence="5" id="KW-0597">Phosphoprotein</keyword>
<organism evidence="15 16">
    <name type="scientific">Archangium lansingense</name>
    <dbReference type="NCBI Taxonomy" id="2995310"/>
    <lineage>
        <taxon>Bacteria</taxon>
        <taxon>Pseudomonadati</taxon>
        <taxon>Myxococcota</taxon>
        <taxon>Myxococcia</taxon>
        <taxon>Myxococcales</taxon>
        <taxon>Cystobacterineae</taxon>
        <taxon>Archangiaceae</taxon>
        <taxon>Archangium</taxon>
    </lineage>
</organism>
<dbReference type="SUPFAM" id="SSF47384">
    <property type="entry name" value="Homodimeric domain of signal transducing histidine kinase"/>
    <property type="match status" value="1"/>
</dbReference>
<feature type="transmembrane region" description="Helical" evidence="12">
    <location>
        <begin position="243"/>
        <end position="266"/>
    </location>
</feature>
<dbReference type="PRINTS" id="PR00344">
    <property type="entry name" value="BCTRLSENSOR"/>
</dbReference>
<keyword evidence="15" id="KW-0547">Nucleotide-binding</keyword>
<feature type="transmembrane region" description="Helical" evidence="12">
    <location>
        <begin position="12"/>
        <end position="31"/>
    </location>
</feature>
<keyword evidence="10" id="KW-0902">Two-component regulatory system</keyword>
<keyword evidence="9 12" id="KW-1133">Transmembrane helix</keyword>
<name>A0ABT3ZWI2_9BACT</name>
<dbReference type="Gene3D" id="1.10.287.130">
    <property type="match status" value="1"/>
</dbReference>
<dbReference type="EMBL" id="JAPNKA010000001">
    <property type="protein sequence ID" value="MCY1073104.1"/>
    <property type="molecule type" value="Genomic_DNA"/>
</dbReference>
<dbReference type="InterPro" id="IPR033479">
    <property type="entry name" value="dCache_1"/>
</dbReference>
<feature type="transmembrane region" description="Helical" evidence="12">
    <location>
        <begin position="513"/>
        <end position="534"/>
    </location>
</feature>
<keyword evidence="11 12" id="KW-0472">Membrane</keyword>
<dbReference type="Gene3D" id="3.30.565.10">
    <property type="entry name" value="Histidine kinase-like ATPase, C-terminal domain"/>
    <property type="match status" value="1"/>
</dbReference>
<dbReference type="CDD" id="cd00082">
    <property type="entry name" value="HisKA"/>
    <property type="match status" value="1"/>
</dbReference>
<dbReference type="SMART" id="SM00387">
    <property type="entry name" value="HATPase_c"/>
    <property type="match status" value="1"/>
</dbReference>
<evidence type="ECO:0000313" key="16">
    <source>
        <dbReference type="Proteomes" id="UP001207654"/>
    </source>
</evidence>
<dbReference type="PROSITE" id="PS50109">
    <property type="entry name" value="HIS_KIN"/>
    <property type="match status" value="1"/>
</dbReference>
<protein>
    <recommendedName>
        <fullName evidence="3">histidine kinase</fullName>
        <ecNumber evidence="3">2.7.13.3</ecNumber>
    </recommendedName>
</protein>
<dbReference type="PANTHER" id="PTHR43711">
    <property type="entry name" value="TWO-COMPONENT HISTIDINE KINASE"/>
    <property type="match status" value="1"/>
</dbReference>
<dbReference type="InterPro" id="IPR003594">
    <property type="entry name" value="HATPase_dom"/>
</dbReference>
<dbReference type="CDD" id="cd06225">
    <property type="entry name" value="HAMP"/>
    <property type="match status" value="1"/>
</dbReference>
<comment type="catalytic activity">
    <reaction evidence="1">
        <text>ATP + protein L-histidine = ADP + protein N-phospho-L-histidine.</text>
        <dbReference type="EC" id="2.7.13.3"/>
    </reaction>
</comment>
<evidence type="ECO:0000256" key="5">
    <source>
        <dbReference type="ARBA" id="ARBA00022553"/>
    </source>
</evidence>
<evidence type="ECO:0000256" key="7">
    <source>
        <dbReference type="ARBA" id="ARBA00022692"/>
    </source>
</evidence>
<dbReference type="Gene3D" id="6.10.340.10">
    <property type="match status" value="1"/>
</dbReference>
<dbReference type="GO" id="GO:0005524">
    <property type="term" value="F:ATP binding"/>
    <property type="evidence" value="ECO:0007669"/>
    <property type="project" value="UniProtKB-KW"/>
</dbReference>
<keyword evidence="8" id="KW-0418">Kinase</keyword>
<dbReference type="SUPFAM" id="SSF103190">
    <property type="entry name" value="Sensory domain-like"/>
    <property type="match status" value="1"/>
</dbReference>
<sequence length="835" mass="90714">MRAEPARPPSLPLTWPAAVFGLIFGVAMTYAPYEFHAAYFRPLYPHVRTMGVAYLGSSIVLMATMLYPHAPRWLDVLGRVGFGAVTGLYWWVLNVRTGGLTGAILYPLLLAGLALETSPAWRRREVFRGVVALIALAFGLLMLVARQRFPPVFYASVAPMLVPMGLIFIGCGAGLLAPVSERWPRLPRILLGVLAVDFSLLAWALARIGSGPGASIYLILTLACVASAAGFHPRAPRTVGFKLLRGLAFAGVVPLLALGGFAAWLAQGAIERQVRDDTIRAAAGEADFLVRYLDDARESLQLLLESPGFRKAYARRDPEQVALYLNNLPAQARAFDAAIIVDKDGEGFAASYGTKGLGSFAHRDYYAGVMSTGAPYISRPYISSLDLPHVAVALPFKQDGKLDGMLVGLLSLERLSAAVTPAAQRFRVQVLDRRGLLLLRDTQPGAPLLSEAHLPGVLRQQLSTSEEGVVETFGPEDQRILLAADAPVPGTEWSVVVAQDMGIAYRAITRTSVAFIATLALGVLLMLALSQFVARDIIRRLETLVEATAAIGRGELSRRVTEEEDDELGGLCRGFNEMAARTETAQGELREAVRLREEFLSVASHELRTPLTPLKGFAALTLSRMEKGGDFPERERTLKALRSMARQTDRLTRLVDDLLDTSRIQAGRFELERAPLDLLPLVREVIERFELRGNEGLRFVLDAPAQAVEGVWDGPRLEQVITNLLANAVRYSPQGGTVRVSFHLSPEAVELRVRDEGIGIPPESIALLFQPFARASNATARHFGGLGLGLFICREIVQRHGGAIWAESPGAQLGSCFHVRLPREVPATLAAAVAS</sequence>
<dbReference type="InterPro" id="IPR003660">
    <property type="entry name" value="HAMP_dom"/>
</dbReference>
<dbReference type="Pfam" id="PF00672">
    <property type="entry name" value="HAMP"/>
    <property type="match status" value="1"/>
</dbReference>
<dbReference type="InterPro" id="IPR036890">
    <property type="entry name" value="HATPase_C_sf"/>
</dbReference>
<dbReference type="Pfam" id="PF02743">
    <property type="entry name" value="dCache_1"/>
    <property type="match status" value="1"/>
</dbReference>
<dbReference type="CDD" id="cd00075">
    <property type="entry name" value="HATPase"/>
    <property type="match status" value="1"/>
</dbReference>
<evidence type="ECO:0000256" key="8">
    <source>
        <dbReference type="ARBA" id="ARBA00022777"/>
    </source>
</evidence>
<evidence type="ECO:0000256" key="9">
    <source>
        <dbReference type="ARBA" id="ARBA00022989"/>
    </source>
</evidence>
<feature type="domain" description="HAMP" evidence="14">
    <location>
        <begin position="535"/>
        <end position="587"/>
    </location>
</feature>
<accession>A0ABT3ZWI2</accession>
<feature type="transmembrane region" description="Helical" evidence="12">
    <location>
        <begin position="98"/>
        <end position="115"/>
    </location>
</feature>
<evidence type="ECO:0000259" key="13">
    <source>
        <dbReference type="PROSITE" id="PS50109"/>
    </source>
</evidence>
<evidence type="ECO:0000256" key="2">
    <source>
        <dbReference type="ARBA" id="ARBA00004651"/>
    </source>
</evidence>
<feature type="transmembrane region" description="Helical" evidence="12">
    <location>
        <begin position="76"/>
        <end position="92"/>
    </location>
</feature>
<reference evidence="15 16" key="1">
    <citation type="submission" date="2022-11" db="EMBL/GenBank/DDBJ databases">
        <title>Minimal conservation of predation-associated metabolite biosynthetic gene clusters underscores biosynthetic potential of Myxococcota including descriptions for ten novel species: Archangium lansinium sp. nov., Myxococcus landrumus sp. nov., Nannocystis bai.</title>
        <authorList>
            <person name="Ahearne A."/>
            <person name="Stevens C."/>
            <person name="Phillips K."/>
        </authorList>
    </citation>
    <scope>NUCLEOTIDE SEQUENCE [LARGE SCALE GENOMIC DNA]</scope>
    <source>
        <strain evidence="15 16">MIWBW</strain>
    </source>
</reference>
<dbReference type="SMART" id="SM00388">
    <property type="entry name" value="HisKA"/>
    <property type="match status" value="1"/>
</dbReference>
<feature type="transmembrane region" description="Helical" evidence="12">
    <location>
        <begin position="152"/>
        <end position="177"/>
    </location>
</feature>
<evidence type="ECO:0000256" key="12">
    <source>
        <dbReference type="SAM" id="Phobius"/>
    </source>
</evidence>
<dbReference type="SUPFAM" id="SSF158472">
    <property type="entry name" value="HAMP domain-like"/>
    <property type="match status" value="1"/>
</dbReference>
<dbReference type="InterPro" id="IPR029151">
    <property type="entry name" value="Sensor-like_sf"/>
</dbReference>
<dbReference type="Pfam" id="PF00512">
    <property type="entry name" value="HisKA"/>
    <property type="match status" value="1"/>
</dbReference>
<feature type="transmembrane region" description="Helical" evidence="12">
    <location>
        <begin position="127"/>
        <end position="146"/>
    </location>
</feature>
<dbReference type="PANTHER" id="PTHR43711:SF31">
    <property type="entry name" value="HISTIDINE KINASE"/>
    <property type="match status" value="1"/>
</dbReference>
<dbReference type="InterPro" id="IPR004358">
    <property type="entry name" value="Sig_transdc_His_kin-like_C"/>
</dbReference>
<keyword evidence="16" id="KW-1185">Reference proteome</keyword>
<dbReference type="PROSITE" id="PS50885">
    <property type="entry name" value="HAMP"/>
    <property type="match status" value="1"/>
</dbReference>
<dbReference type="Gene3D" id="3.30.450.20">
    <property type="entry name" value="PAS domain"/>
    <property type="match status" value="1"/>
</dbReference>
<evidence type="ECO:0000256" key="4">
    <source>
        <dbReference type="ARBA" id="ARBA00022475"/>
    </source>
</evidence>
<dbReference type="RefSeq" id="WP_267532121.1">
    <property type="nucleotide sequence ID" value="NZ_JAPNKA010000001.1"/>
</dbReference>
<dbReference type="SUPFAM" id="SSF55874">
    <property type="entry name" value="ATPase domain of HSP90 chaperone/DNA topoisomerase II/histidine kinase"/>
    <property type="match status" value="1"/>
</dbReference>
<evidence type="ECO:0000256" key="3">
    <source>
        <dbReference type="ARBA" id="ARBA00012438"/>
    </source>
</evidence>
<comment type="caution">
    <text evidence="15">The sequence shown here is derived from an EMBL/GenBank/DDBJ whole genome shotgun (WGS) entry which is preliminary data.</text>
</comment>
<dbReference type="InterPro" id="IPR050736">
    <property type="entry name" value="Sensor_HK_Regulatory"/>
</dbReference>
<dbReference type="InterPro" id="IPR036097">
    <property type="entry name" value="HisK_dim/P_sf"/>
</dbReference>
<feature type="domain" description="Histidine kinase" evidence="13">
    <location>
        <begin position="602"/>
        <end position="825"/>
    </location>
</feature>
<evidence type="ECO:0000256" key="11">
    <source>
        <dbReference type="ARBA" id="ARBA00023136"/>
    </source>
</evidence>